<organism evidence="2 3">
    <name type="scientific">Streptomyces enissocaesilis</name>
    <dbReference type="NCBI Taxonomy" id="332589"/>
    <lineage>
        <taxon>Bacteria</taxon>
        <taxon>Bacillati</taxon>
        <taxon>Actinomycetota</taxon>
        <taxon>Actinomycetes</taxon>
        <taxon>Kitasatosporales</taxon>
        <taxon>Streptomycetaceae</taxon>
        <taxon>Streptomyces</taxon>
        <taxon>Streptomyces rochei group</taxon>
    </lineage>
</organism>
<evidence type="ECO:0000256" key="1">
    <source>
        <dbReference type="SAM" id="MobiDB-lite"/>
    </source>
</evidence>
<dbReference type="EMBL" id="BAAAUD010000032">
    <property type="protein sequence ID" value="GAA2942820.1"/>
    <property type="molecule type" value="Genomic_DNA"/>
</dbReference>
<comment type="caution">
    <text evidence="2">The sequence shown here is derived from an EMBL/GenBank/DDBJ whole genome shotgun (WGS) entry which is preliminary data.</text>
</comment>
<keyword evidence="3" id="KW-1185">Reference proteome</keyword>
<dbReference type="Proteomes" id="UP001500403">
    <property type="component" value="Unassembled WGS sequence"/>
</dbReference>
<dbReference type="RefSeq" id="WP_344495264.1">
    <property type="nucleotide sequence ID" value="NZ_BAAAUD010000032.1"/>
</dbReference>
<gene>
    <name evidence="2" type="ORF">GCM10010446_30140</name>
</gene>
<sequence length="108" mass="11765">MTPQAPRLVRVPLTGRPELYLQGVAEETAARYGEVVARPADADLAVLRLRTPHEPRATRFEPFFPSGSLAFPDDGLKEVLRLLDAVPSSGSTWNGRLSPSRPPGGPRH</sequence>
<proteinExistence type="predicted"/>
<name>A0ABN3X8F6_9ACTN</name>
<evidence type="ECO:0000313" key="2">
    <source>
        <dbReference type="EMBL" id="GAA2942820.1"/>
    </source>
</evidence>
<accession>A0ABN3X8F6</accession>
<reference evidence="2 3" key="1">
    <citation type="journal article" date="2019" name="Int. J. Syst. Evol. Microbiol.">
        <title>The Global Catalogue of Microorganisms (GCM) 10K type strain sequencing project: providing services to taxonomists for standard genome sequencing and annotation.</title>
        <authorList>
            <consortium name="The Broad Institute Genomics Platform"/>
            <consortium name="The Broad Institute Genome Sequencing Center for Infectious Disease"/>
            <person name="Wu L."/>
            <person name="Ma J."/>
        </authorList>
    </citation>
    <scope>NUCLEOTIDE SEQUENCE [LARGE SCALE GENOMIC DNA]</scope>
    <source>
        <strain evidence="2 3">JCM 9088</strain>
    </source>
</reference>
<protein>
    <submittedName>
        <fullName evidence="2">Uncharacterized protein</fullName>
    </submittedName>
</protein>
<feature type="region of interest" description="Disordered" evidence="1">
    <location>
        <begin position="87"/>
        <end position="108"/>
    </location>
</feature>
<evidence type="ECO:0000313" key="3">
    <source>
        <dbReference type="Proteomes" id="UP001500403"/>
    </source>
</evidence>
<feature type="compositionally biased region" description="Polar residues" evidence="1">
    <location>
        <begin position="88"/>
        <end position="97"/>
    </location>
</feature>